<proteinExistence type="predicted"/>
<accession>A0A1G7PY72</accession>
<dbReference type="PANTHER" id="PTHR43081:SF19">
    <property type="entry name" value="PH-SENSITIVE ADENYLATE CYCLASE RV1264"/>
    <property type="match status" value="1"/>
</dbReference>
<evidence type="ECO:0000313" key="2">
    <source>
        <dbReference type="EMBL" id="SDF91158.1"/>
    </source>
</evidence>
<dbReference type="InterPro" id="IPR011990">
    <property type="entry name" value="TPR-like_helical_dom_sf"/>
</dbReference>
<dbReference type="GO" id="GO:0035556">
    <property type="term" value="P:intracellular signal transduction"/>
    <property type="evidence" value="ECO:0007669"/>
    <property type="project" value="InterPro"/>
</dbReference>
<sequence>MEQHLTGERVERRLAAVLAADVAGYSRLMGLDEEGTLARLKAARKAIVDPAIGSHRGRIVKTTGDGMLVEFASAVDAARCAAEVQRNMFAKNAEVPQDVRIDFRIGIHVGDIIIDDNDIFGDGVNIAARLEGIAEPGGVCISDDAQRQIRGKVDVIFDDMGPQVLKNIAEPMRAWRVQLGGQTGLKAQSGSLAGRAPALALLDKPSIAVLPFQNMSGDPEQEYFADGMTEDIITLLSRTRDFLVIAKSSTFDYKSKSMGVSEIAAQLDVRYVLEGSVRKAANRIRVTAQLVEARTENQLWADRFDRELTDLFAVQDDVTSGIVGALHPEVLAAEAGSSRRLSASSLDAWGLVARGMMALITFTRENVTVAGELATQAIAMAPDFALSYGVRAFGLGYRAYMQWGEDWKQDARQASLDIKTVLAQQGDDPTALFLAGGASWFMGRVTSGVGLLERAIELNPNLAMGRALLSLGYASLDRPNEGLAQVDIAFRLSPRDPMACQFFAAQTLCNFVAGDFTRAISSAERGLHINPNSLDNHLYMAAALAEMGDTVRATKQVELALRITPKISLEVIARGTRDASGWQKYHQALRKAGLPEY</sequence>
<organism evidence="2 3">
    <name type="scientific">Bradyrhizobium brasilense</name>
    <dbReference type="NCBI Taxonomy" id="1419277"/>
    <lineage>
        <taxon>Bacteria</taxon>
        <taxon>Pseudomonadati</taxon>
        <taxon>Pseudomonadota</taxon>
        <taxon>Alphaproteobacteria</taxon>
        <taxon>Hyphomicrobiales</taxon>
        <taxon>Nitrobacteraceae</taxon>
        <taxon>Bradyrhizobium</taxon>
    </lineage>
</organism>
<dbReference type="Gene3D" id="1.25.40.10">
    <property type="entry name" value="Tetratricopeptide repeat domain"/>
    <property type="match status" value="1"/>
</dbReference>
<dbReference type="Gene3D" id="3.30.70.1230">
    <property type="entry name" value="Nucleotide cyclase"/>
    <property type="match status" value="1"/>
</dbReference>
<gene>
    <name evidence="2" type="ORF">SAMN05216337_10872</name>
</gene>
<dbReference type="Proteomes" id="UP000199245">
    <property type="component" value="Unassembled WGS sequence"/>
</dbReference>
<dbReference type="Gene3D" id="3.40.50.10070">
    <property type="entry name" value="TolB, N-terminal domain"/>
    <property type="match status" value="1"/>
</dbReference>
<dbReference type="PANTHER" id="PTHR43081">
    <property type="entry name" value="ADENYLATE CYCLASE, TERMINAL-DIFFERENTIATION SPECIFIC-RELATED"/>
    <property type="match status" value="1"/>
</dbReference>
<reference evidence="2 3" key="1">
    <citation type="submission" date="2016-10" db="EMBL/GenBank/DDBJ databases">
        <authorList>
            <person name="de Groot N.N."/>
        </authorList>
    </citation>
    <scope>NUCLEOTIDE SEQUENCE [LARGE SCALE GENOMIC DNA]</scope>
    <source>
        <strain evidence="2 3">R5</strain>
    </source>
</reference>
<dbReference type="SUPFAM" id="SSF48452">
    <property type="entry name" value="TPR-like"/>
    <property type="match status" value="1"/>
</dbReference>
<dbReference type="CDD" id="cd07302">
    <property type="entry name" value="CHD"/>
    <property type="match status" value="1"/>
</dbReference>
<dbReference type="PROSITE" id="PS50125">
    <property type="entry name" value="GUANYLATE_CYCLASE_2"/>
    <property type="match status" value="1"/>
</dbReference>
<evidence type="ECO:0000259" key="1">
    <source>
        <dbReference type="PROSITE" id="PS50125"/>
    </source>
</evidence>
<protein>
    <submittedName>
        <fullName evidence="2">TolB amino-terminal domain-containing protein</fullName>
    </submittedName>
</protein>
<dbReference type="Pfam" id="PF00211">
    <property type="entry name" value="Guanylate_cyc"/>
    <property type="match status" value="1"/>
</dbReference>
<name>A0A1G7PY72_9BRAD</name>
<feature type="domain" description="Guanylate cyclase" evidence="1">
    <location>
        <begin position="16"/>
        <end position="131"/>
    </location>
</feature>
<dbReference type="SUPFAM" id="SSF55073">
    <property type="entry name" value="Nucleotide cyclase"/>
    <property type="match status" value="1"/>
</dbReference>
<dbReference type="GO" id="GO:0006171">
    <property type="term" value="P:cAMP biosynthetic process"/>
    <property type="evidence" value="ECO:0007669"/>
    <property type="project" value="TreeGrafter"/>
</dbReference>
<dbReference type="AlphaFoldDB" id="A0A1G7PY72"/>
<dbReference type="InterPro" id="IPR050697">
    <property type="entry name" value="Adenylyl/Guanylyl_Cyclase_3/4"/>
</dbReference>
<dbReference type="InterPro" id="IPR029787">
    <property type="entry name" value="Nucleotide_cyclase"/>
</dbReference>
<evidence type="ECO:0000313" key="3">
    <source>
        <dbReference type="Proteomes" id="UP000199245"/>
    </source>
</evidence>
<dbReference type="GO" id="GO:0004016">
    <property type="term" value="F:adenylate cyclase activity"/>
    <property type="evidence" value="ECO:0007669"/>
    <property type="project" value="UniProtKB-ARBA"/>
</dbReference>
<dbReference type="InterPro" id="IPR001054">
    <property type="entry name" value="A/G_cyclase"/>
</dbReference>
<dbReference type="EMBL" id="FMZW01000087">
    <property type="protein sequence ID" value="SDF91158.1"/>
    <property type="molecule type" value="Genomic_DNA"/>
</dbReference>